<organism evidence="2 3">
    <name type="scientific">Didymella glomerata</name>
    <dbReference type="NCBI Taxonomy" id="749621"/>
    <lineage>
        <taxon>Eukaryota</taxon>
        <taxon>Fungi</taxon>
        <taxon>Dikarya</taxon>
        <taxon>Ascomycota</taxon>
        <taxon>Pezizomycotina</taxon>
        <taxon>Dothideomycetes</taxon>
        <taxon>Pleosporomycetidae</taxon>
        <taxon>Pleosporales</taxon>
        <taxon>Pleosporineae</taxon>
        <taxon>Didymellaceae</taxon>
        <taxon>Didymella</taxon>
    </lineage>
</organism>
<keyword evidence="2" id="KW-0808">Transferase</keyword>
<evidence type="ECO:0000256" key="1">
    <source>
        <dbReference type="SAM" id="MobiDB-lite"/>
    </source>
</evidence>
<feature type="compositionally biased region" description="Polar residues" evidence="1">
    <location>
        <begin position="147"/>
        <end position="158"/>
    </location>
</feature>
<evidence type="ECO:0000313" key="3">
    <source>
        <dbReference type="Proteomes" id="UP001140562"/>
    </source>
</evidence>
<feature type="compositionally biased region" description="Low complexity" evidence="1">
    <location>
        <begin position="11"/>
        <end position="33"/>
    </location>
</feature>
<comment type="caution">
    <text evidence="2">The sequence shown here is derived from an EMBL/GenBank/DDBJ whole genome shotgun (WGS) entry which is preliminary data.</text>
</comment>
<feature type="region of interest" description="Disordered" evidence="1">
    <location>
        <begin position="62"/>
        <end position="124"/>
    </location>
</feature>
<dbReference type="AlphaFoldDB" id="A0A9W8WP41"/>
<accession>A0A9W8WP41</accession>
<dbReference type="Proteomes" id="UP001140562">
    <property type="component" value="Unassembled WGS sequence"/>
</dbReference>
<dbReference type="EMBL" id="JAPEUV010000290">
    <property type="protein sequence ID" value="KAJ4329752.1"/>
    <property type="molecule type" value="Genomic_DNA"/>
</dbReference>
<feature type="region of interest" description="Disordered" evidence="1">
    <location>
        <begin position="1"/>
        <end position="50"/>
    </location>
</feature>
<feature type="region of interest" description="Disordered" evidence="1">
    <location>
        <begin position="147"/>
        <end position="166"/>
    </location>
</feature>
<evidence type="ECO:0000313" key="2">
    <source>
        <dbReference type="EMBL" id="KAJ4329752.1"/>
    </source>
</evidence>
<dbReference type="OrthoDB" id="10417179at2759"/>
<dbReference type="GO" id="GO:0016301">
    <property type="term" value="F:kinase activity"/>
    <property type="evidence" value="ECO:0007669"/>
    <property type="project" value="UniProtKB-KW"/>
</dbReference>
<keyword evidence="2" id="KW-0418">Kinase</keyword>
<name>A0A9W8WP41_9PLEO</name>
<protein>
    <submittedName>
        <fullName evidence="2">Inositol hexakisphosphate and diphosphoinositol-pentakisphosphate kinase</fullName>
    </submittedName>
</protein>
<sequence>MFLTMADHQPLSRTTSTESTPSQPSTSSWQPPSGRKARASEPQAGTESIEVKLSSLGTAALAPTRPVGLTARRPSKASDSLKDYFGRNNMHSGSAIDEDGDATPLAASRYPSSLSEAKSRSDVDAAENRLSFSSLYSIGSAIYANTRGHSWSGRSSVVGSEPDGMN</sequence>
<gene>
    <name evidence="2" type="primary">VIP1_1</name>
    <name evidence="2" type="ORF">N0V87_010596</name>
</gene>
<keyword evidence="3" id="KW-1185">Reference proteome</keyword>
<proteinExistence type="predicted"/>
<reference evidence="2" key="1">
    <citation type="submission" date="2022-10" db="EMBL/GenBank/DDBJ databases">
        <title>Tapping the CABI collections for fungal endophytes: first genome assemblies for Collariella, Neodidymelliopsis, Ascochyta clinopodiicola, Didymella pomorum, Didymosphaeria variabile, Neocosmospora piperis and Neocucurbitaria cava.</title>
        <authorList>
            <person name="Hill R."/>
        </authorList>
    </citation>
    <scope>NUCLEOTIDE SEQUENCE</scope>
    <source>
        <strain evidence="2">IMI 360193</strain>
    </source>
</reference>